<evidence type="ECO:0000256" key="7">
    <source>
        <dbReference type="SAM" id="MobiDB-lite"/>
    </source>
</evidence>
<evidence type="ECO:0000256" key="1">
    <source>
        <dbReference type="ARBA" id="ARBA00007301"/>
    </source>
</evidence>
<feature type="binding site" evidence="5">
    <location>
        <position position="131"/>
    </location>
    <ligand>
        <name>substrate</name>
    </ligand>
</feature>
<dbReference type="SUPFAM" id="SSF50475">
    <property type="entry name" value="FMN-binding split barrel"/>
    <property type="match status" value="1"/>
</dbReference>
<evidence type="ECO:0000256" key="5">
    <source>
        <dbReference type="HAMAP-Rule" id="MF_01629"/>
    </source>
</evidence>
<feature type="compositionally biased region" description="Basic and acidic residues" evidence="7">
    <location>
        <begin position="1"/>
        <end position="14"/>
    </location>
</feature>
<dbReference type="AlphaFoldDB" id="A0A543KKM4"/>
<comment type="function">
    <text evidence="5">Catalyzes the oxidation of either pyridoxine 5'-phosphate (PNP) or pyridoxamine 5'-phosphate (PMP) into pyridoxal 5'-phosphate (PLP).</text>
</comment>
<accession>A0A543KKM4</accession>
<gene>
    <name evidence="5" type="primary">pdxH</name>
    <name evidence="10" type="ORF">FB476_0474</name>
</gene>
<dbReference type="InterPro" id="IPR011576">
    <property type="entry name" value="Pyridox_Oxase_N"/>
</dbReference>
<evidence type="ECO:0000313" key="11">
    <source>
        <dbReference type="Proteomes" id="UP000315133"/>
    </source>
</evidence>
<evidence type="ECO:0000259" key="9">
    <source>
        <dbReference type="Pfam" id="PF10590"/>
    </source>
</evidence>
<evidence type="ECO:0000313" key="10">
    <source>
        <dbReference type="EMBL" id="TQM95629.1"/>
    </source>
</evidence>
<evidence type="ECO:0000256" key="2">
    <source>
        <dbReference type="ARBA" id="ARBA00022630"/>
    </source>
</evidence>
<comment type="pathway">
    <text evidence="5">Cofactor metabolism; pyridoxal 5'-phosphate salvage; pyridoxal 5'-phosphate from pyridoxine 5'-phosphate: step 1/1.</text>
</comment>
<evidence type="ECO:0000259" key="8">
    <source>
        <dbReference type="Pfam" id="PF01243"/>
    </source>
</evidence>
<feature type="domain" description="Pyridoxine 5'-phosphate oxidase dimerisation C-terminal" evidence="9">
    <location>
        <begin position="184"/>
        <end position="231"/>
    </location>
</feature>
<comment type="cofactor">
    <cofactor evidence="5 6">
        <name>FMN</name>
        <dbReference type="ChEBI" id="CHEBI:58210"/>
    </cofactor>
    <text evidence="5 6">Binds 1 FMN per subunit.</text>
</comment>
<comment type="caution">
    <text evidence="5">Lacks conserved residue(s) required for the propagation of feature annotation.</text>
</comment>
<dbReference type="GO" id="GO:0004733">
    <property type="term" value="F:pyridoxamine phosphate oxidase activity"/>
    <property type="evidence" value="ECO:0007669"/>
    <property type="project" value="UniProtKB-UniRule"/>
</dbReference>
<feature type="binding site" evidence="5 6">
    <location>
        <begin position="84"/>
        <end position="85"/>
    </location>
    <ligand>
        <name>FMN</name>
        <dbReference type="ChEBI" id="CHEBI:58210"/>
    </ligand>
</feature>
<dbReference type="PIRSF" id="PIRSF000190">
    <property type="entry name" value="Pyd_amn-ph_oxd"/>
    <property type="match status" value="1"/>
</dbReference>
<proteinExistence type="inferred from homology"/>
<evidence type="ECO:0000256" key="4">
    <source>
        <dbReference type="ARBA" id="ARBA00023002"/>
    </source>
</evidence>
<feature type="binding site" evidence="5 6">
    <location>
        <begin position="148"/>
        <end position="149"/>
    </location>
    <ligand>
        <name>FMN</name>
        <dbReference type="ChEBI" id="CHEBI:58210"/>
    </ligand>
</feature>
<keyword evidence="5" id="KW-0664">Pyridoxine biosynthesis</keyword>
<dbReference type="EMBL" id="VFPU01000001">
    <property type="protein sequence ID" value="TQM95629.1"/>
    <property type="molecule type" value="Genomic_DNA"/>
</dbReference>
<dbReference type="NCBIfam" id="NF004231">
    <property type="entry name" value="PRK05679.1"/>
    <property type="match status" value="1"/>
</dbReference>
<feature type="binding site" evidence="5">
    <location>
        <position position="74"/>
    </location>
    <ligand>
        <name>substrate</name>
    </ligand>
</feature>
<comment type="caution">
    <text evidence="10">The sequence shown here is derived from an EMBL/GenBank/DDBJ whole genome shotgun (WGS) entry which is preliminary data.</text>
</comment>
<protein>
    <recommendedName>
        <fullName evidence="5">Pyridoxine/pyridoxamine 5'-phosphate oxidase</fullName>
        <ecNumber evidence="5">1.4.3.5</ecNumber>
    </recommendedName>
    <alternativeName>
        <fullName evidence="5">PNP/PMP oxidase</fullName>
        <shortName evidence="5">PNPOx</shortName>
    </alternativeName>
    <alternativeName>
        <fullName evidence="5">Pyridoxal 5'-phosphate synthase</fullName>
    </alternativeName>
</protein>
<dbReference type="InterPro" id="IPR019576">
    <property type="entry name" value="Pyridoxamine_oxidase_dimer_C"/>
</dbReference>
<feature type="binding site" evidence="5 6">
    <location>
        <position position="207"/>
    </location>
    <ligand>
        <name>FMN</name>
        <dbReference type="ChEBI" id="CHEBI:58210"/>
    </ligand>
</feature>
<feature type="binding site" evidence="5 6">
    <location>
        <position position="91"/>
    </location>
    <ligand>
        <name>FMN</name>
        <dbReference type="ChEBI" id="CHEBI:58210"/>
    </ligand>
</feature>
<keyword evidence="11" id="KW-1185">Reference proteome</keyword>
<comment type="pathway">
    <text evidence="5">Cofactor metabolism; pyridoxal 5'-phosphate salvage; pyridoxal 5'-phosphate from pyridoxamine 5'-phosphate: step 1/1.</text>
</comment>
<dbReference type="PANTHER" id="PTHR10851">
    <property type="entry name" value="PYRIDOXINE-5-PHOSPHATE OXIDASE"/>
    <property type="match status" value="1"/>
</dbReference>
<feature type="binding site" evidence="5">
    <location>
        <begin position="69"/>
        <end position="74"/>
    </location>
    <ligand>
        <name>FMN</name>
        <dbReference type="ChEBI" id="CHEBI:58210"/>
    </ligand>
</feature>
<dbReference type="UniPathway" id="UPA01068">
    <property type="reaction ID" value="UER00304"/>
</dbReference>
<evidence type="ECO:0000256" key="3">
    <source>
        <dbReference type="ARBA" id="ARBA00022643"/>
    </source>
</evidence>
<dbReference type="Pfam" id="PF01243">
    <property type="entry name" value="PNPOx_N"/>
    <property type="match status" value="1"/>
</dbReference>
<comment type="catalytic activity">
    <reaction evidence="5">
        <text>pyridoxine 5'-phosphate + O2 = pyridoxal 5'-phosphate + H2O2</text>
        <dbReference type="Rhea" id="RHEA:15149"/>
        <dbReference type="ChEBI" id="CHEBI:15379"/>
        <dbReference type="ChEBI" id="CHEBI:16240"/>
        <dbReference type="ChEBI" id="CHEBI:58589"/>
        <dbReference type="ChEBI" id="CHEBI:597326"/>
        <dbReference type="EC" id="1.4.3.5"/>
    </reaction>
</comment>
<keyword evidence="4 5" id="KW-0560">Oxidoreductase</keyword>
<feature type="binding site" evidence="5">
    <location>
        <begin position="203"/>
        <end position="205"/>
    </location>
    <ligand>
        <name>substrate</name>
    </ligand>
</feature>
<feature type="region of interest" description="Disordered" evidence="7">
    <location>
        <begin position="1"/>
        <end position="25"/>
    </location>
</feature>
<dbReference type="Proteomes" id="UP000315133">
    <property type="component" value="Unassembled WGS sequence"/>
</dbReference>
<dbReference type="Gene3D" id="2.30.110.10">
    <property type="entry name" value="Electron Transport, Fmn-binding Protein, Chain A"/>
    <property type="match status" value="1"/>
</dbReference>
<dbReference type="InterPro" id="IPR012349">
    <property type="entry name" value="Split_barrel_FMN-bd"/>
</dbReference>
<comment type="similarity">
    <text evidence="1 5">Belongs to the pyridoxamine 5'-phosphate oxidase family.</text>
</comment>
<feature type="compositionally biased region" description="Acidic residues" evidence="7">
    <location>
        <begin position="15"/>
        <end position="24"/>
    </location>
</feature>
<keyword evidence="2 5" id="KW-0285">Flavoprotein</keyword>
<comment type="catalytic activity">
    <reaction evidence="5">
        <text>pyridoxamine 5'-phosphate + O2 + H2O = pyridoxal 5'-phosphate + H2O2 + NH4(+)</text>
        <dbReference type="Rhea" id="RHEA:15817"/>
        <dbReference type="ChEBI" id="CHEBI:15377"/>
        <dbReference type="ChEBI" id="CHEBI:15379"/>
        <dbReference type="ChEBI" id="CHEBI:16240"/>
        <dbReference type="ChEBI" id="CHEBI:28938"/>
        <dbReference type="ChEBI" id="CHEBI:58451"/>
        <dbReference type="ChEBI" id="CHEBI:597326"/>
        <dbReference type="EC" id="1.4.3.5"/>
    </reaction>
</comment>
<feature type="domain" description="Pyridoxamine 5'-phosphate oxidase N-terminal" evidence="8">
    <location>
        <begin position="49"/>
        <end position="166"/>
    </location>
</feature>
<dbReference type="Pfam" id="PF10590">
    <property type="entry name" value="PNP_phzG_C"/>
    <property type="match status" value="1"/>
</dbReference>
<dbReference type="HAMAP" id="MF_01629">
    <property type="entry name" value="PdxH"/>
    <property type="match status" value="1"/>
</dbReference>
<feature type="binding site" evidence="5 6">
    <location>
        <position position="197"/>
    </location>
    <ligand>
        <name>FMN</name>
        <dbReference type="ChEBI" id="CHEBI:58210"/>
    </ligand>
</feature>
<sequence length="231" mass="25401">MSRVDPLRRFRQEYDGEGLSEDSAPEAPLEIVEAWIEAAVERAAERGDVPEPTAMSVATVDADGVPDVRTVLLRGLDHRGPAFYTSTRSTKGRQLAANPGVAASLTWPSMYRAVRFRGYAELLPEDEVLAYFRSRPWGARIGAHASAQSEPVPDRATLEAAYAEAAARYPDTGSPDDVPVPEGWGGYRVVADRVELWAGRPSRLHDRLVWERVGPGALDDPTAWRRVRLAP</sequence>
<evidence type="ECO:0000256" key="6">
    <source>
        <dbReference type="PIRSR" id="PIRSR000190-2"/>
    </source>
</evidence>
<dbReference type="GO" id="GO:0010181">
    <property type="term" value="F:FMN binding"/>
    <property type="evidence" value="ECO:0007669"/>
    <property type="project" value="UniProtKB-UniRule"/>
</dbReference>
<dbReference type="InterPro" id="IPR000659">
    <property type="entry name" value="Pyridox_Oxase"/>
</dbReference>
<feature type="binding site" evidence="5">
    <location>
        <position position="135"/>
    </location>
    <ligand>
        <name>substrate</name>
    </ligand>
</feature>
<name>A0A543KKM4_9MICO</name>
<dbReference type="NCBIfam" id="TIGR00558">
    <property type="entry name" value="pdxH"/>
    <property type="match status" value="1"/>
</dbReference>
<dbReference type="GO" id="GO:0008615">
    <property type="term" value="P:pyridoxine biosynthetic process"/>
    <property type="evidence" value="ECO:0007669"/>
    <property type="project" value="UniProtKB-UniRule"/>
</dbReference>
<comment type="subunit">
    <text evidence="5">Homodimer.</text>
</comment>
<dbReference type="PANTHER" id="PTHR10851:SF0">
    <property type="entry name" value="PYRIDOXINE-5'-PHOSPHATE OXIDASE"/>
    <property type="match status" value="1"/>
</dbReference>
<organism evidence="10 11">
    <name type="scientific">Ornithinimicrobium humiphilum</name>
    <dbReference type="NCBI Taxonomy" id="125288"/>
    <lineage>
        <taxon>Bacteria</taxon>
        <taxon>Bacillati</taxon>
        <taxon>Actinomycetota</taxon>
        <taxon>Actinomycetes</taxon>
        <taxon>Micrococcales</taxon>
        <taxon>Ornithinimicrobiaceae</taxon>
        <taxon>Ornithinimicrobium</taxon>
    </lineage>
</organism>
<keyword evidence="3 5" id="KW-0288">FMN</keyword>
<dbReference type="EC" id="1.4.3.5" evidence="5"/>
<reference evidence="10 11" key="1">
    <citation type="submission" date="2019-06" db="EMBL/GenBank/DDBJ databases">
        <title>Sequencing the genomes of 1000 actinobacteria strains.</title>
        <authorList>
            <person name="Klenk H.-P."/>
        </authorList>
    </citation>
    <scope>NUCLEOTIDE SEQUENCE [LARGE SCALE GENOMIC DNA]</scope>
    <source>
        <strain evidence="10 11">DSM 12362</strain>
    </source>
</reference>